<comment type="catalytic activity">
    <reaction evidence="1">
        <text>ATP + protein L-histidine = ADP + protein N-phospho-L-histidine.</text>
        <dbReference type="EC" id="2.7.13.3"/>
    </reaction>
</comment>
<comment type="caution">
    <text evidence="10">The sequence shown here is derived from an EMBL/GenBank/DDBJ whole genome shotgun (WGS) entry which is preliminary data.</text>
</comment>
<evidence type="ECO:0000256" key="6">
    <source>
        <dbReference type="ARBA" id="ARBA00022741"/>
    </source>
</evidence>
<dbReference type="Gene3D" id="3.30.450.20">
    <property type="entry name" value="PAS domain"/>
    <property type="match status" value="1"/>
</dbReference>
<dbReference type="Proteomes" id="UP000278081">
    <property type="component" value="Unassembled WGS sequence"/>
</dbReference>
<feature type="domain" description="Signal transduction histidine kinase HWE region" evidence="9">
    <location>
        <begin position="144"/>
        <end position="221"/>
    </location>
</feature>
<evidence type="ECO:0000313" key="10">
    <source>
        <dbReference type="EMBL" id="RUM05808.1"/>
    </source>
</evidence>
<accession>A0A432P1S0</accession>
<dbReference type="GO" id="GO:0005524">
    <property type="term" value="F:ATP binding"/>
    <property type="evidence" value="ECO:0007669"/>
    <property type="project" value="UniProtKB-KW"/>
</dbReference>
<reference evidence="10 11" key="1">
    <citation type="submission" date="2018-11" db="EMBL/GenBank/DDBJ databases">
        <title>Rhizobium chutanense sp. nov., isolated from root nodules of Phaseolus vulgaris in China.</title>
        <authorList>
            <person name="Huo Y."/>
        </authorList>
    </citation>
    <scope>NUCLEOTIDE SEQUENCE [LARGE SCALE GENOMIC DNA]</scope>
    <source>
        <strain evidence="10 11">C16</strain>
    </source>
</reference>
<dbReference type="EC" id="2.7.13.3" evidence="2"/>
<dbReference type="InterPro" id="IPR000014">
    <property type="entry name" value="PAS"/>
</dbReference>
<dbReference type="SUPFAM" id="SSF55874">
    <property type="entry name" value="ATPase domain of HSP90 chaperone/DNA topoisomerase II/histidine kinase"/>
    <property type="match status" value="1"/>
</dbReference>
<keyword evidence="8" id="KW-0067">ATP-binding</keyword>
<evidence type="ECO:0000256" key="8">
    <source>
        <dbReference type="ARBA" id="ARBA00022840"/>
    </source>
</evidence>
<dbReference type="Gene3D" id="3.30.565.10">
    <property type="entry name" value="Histidine kinase-like ATPase, C-terminal domain"/>
    <property type="match status" value="1"/>
</dbReference>
<evidence type="ECO:0000256" key="5">
    <source>
        <dbReference type="ARBA" id="ARBA00022679"/>
    </source>
</evidence>
<dbReference type="InterPro" id="IPR036890">
    <property type="entry name" value="HATPase_C_sf"/>
</dbReference>
<dbReference type="InterPro" id="IPR035965">
    <property type="entry name" value="PAS-like_dom_sf"/>
</dbReference>
<dbReference type="GO" id="GO:0004673">
    <property type="term" value="F:protein histidine kinase activity"/>
    <property type="evidence" value="ECO:0007669"/>
    <property type="project" value="UniProtKB-EC"/>
</dbReference>
<dbReference type="Pfam" id="PF08448">
    <property type="entry name" value="PAS_4"/>
    <property type="match status" value="1"/>
</dbReference>
<dbReference type="EMBL" id="RJTJ01000011">
    <property type="protein sequence ID" value="RUM05808.1"/>
    <property type="molecule type" value="Genomic_DNA"/>
</dbReference>
<dbReference type="InterPro" id="IPR011102">
    <property type="entry name" value="Sig_transdc_His_kinase_HWE"/>
</dbReference>
<dbReference type="InterPro" id="IPR013656">
    <property type="entry name" value="PAS_4"/>
</dbReference>
<keyword evidence="7" id="KW-0418">Kinase</keyword>
<dbReference type="Pfam" id="PF07536">
    <property type="entry name" value="HWE_HK"/>
    <property type="match status" value="1"/>
</dbReference>
<gene>
    <name evidence="10" type="ORF">EFR84_14725</name>
</gene>
<dbReference type="PANTHER" id="PTHR41523:SF7">
    <property type="entry name" value="HISTIDINE KINASE"/>
    <property type="match status" value="1"/>
</dbReference>
<evidence type="ECO:0000256" key="1">
    <source>
        <dbReference type="ARBA" id="ARBA00000085"/>
    </source>
</evidence>
<keyword evidence="6" id="KW-0547">Nucleotide-binding</keyword>
<evidence type="ECO:0000256" key="2">
    <source>
        <dbReference type="ARBA" id="ARBA00012438"/>
    </source>
</evidence>
<dbReference type="OrthoDB" id="7297573at2"/>
<dbReference type="CDD" id="cd00130">
    <property type="entry name" value="PAS"/>
    <property type="match status" value="1"/>
</dbReference>
<sequence>MILEDLYRLLRSGHVQAQGIVDTMTQPTVVLDHNLCVTSANNAFLQTFEVERDDILGQSFFDLGNGQWDIAELRLLIASVIPKAAAIFGFEVTHDFPAIGQRTFLVDARRLVHPDNNSTNILMLFDDVTERRRQDAEKDFIVAEARHRLRNLLAVIRSIATQTQTEDRTASEYRDIFLGRLEITLRAQEIASSGETTDFEALLRQSVNEPGAERLHCDGPAVTLAGSKVLAVSMIFHELGTNAVKYGALSVPDGQIHITWAIEAGPGDLIYLNCKRQEKTGFTVLPPKRRGYGTELIEGTAAHLGGKVELKYEPGGLIAMIKIPL</sequence>
<evidence type="ECO:0000256" key="3">
    <source>
        <dbReference type="ARBA" id="ARBA00021740"/>
    </source>
</evidence>
<name>A0A432P1S0_9HYPH</name>
<protein>
    <recommendedName>
        <fullName evidence="3">Blue-light-activated histidine kinase</fullName>
        <ecNumber evidence="2">2.7.13.3</ecNumber>
    </recommendedName>
</protein>
<organism evidence="10 11">
    <name type="scientific">Rhizobium chutanense</name>
    <dbReference type="NCBI Taxonomy" id="2035448"/>
    <lineage>
        <taxon>Bacteria</taxon>
        <taxon>Pseudomonadati</taxon>
        <taxon>Pseudomonadota</taxon>
        <taxon>Alphaproteobacteria</taxon>
        <taxon>Hyphomicrobiales</taxon>
        <taxon>Rhizobiaceae</taxon>
        <taxon>Rhizobium/Agrobacterium group</taxon>
        <taxon>Rhizobium</taxon>
    </lineage>
</organism>
<evidence type="ECO:0000256" key="4">
    <source>
        <dbReference type="ARBA" id="ARBA00022553"/>
    </source>
</evidence>
<dbReference type="SMART" id="SM00911">
    <property type="entry name" value="HWE_HK"/>
    <property type="match status" value="1"/>
</dbReference>
<dbReference type="AlphaFoldDB" id="A0A432P1S0"/>
<evidence type="ECO:0000259" key="9">
    <source>
        <dbReference type="SMART" id="SM00911"/>
    </source>
</evidence>
<evidence type="ECO:0000313" key="11">
    <source>
        <dbReference type="Proteomes" id="UP000278081"/>
    </source>
</evidence>
<proteinExistence type="predicted"/>
<dbReference type="PANTHER" id="PTHR41523">
    <property type="entry name" value="TWO-COMPONENT SYSTEM SENSOR PROTEIN"/>
    <property type="match status" value="1"/>
</dbReference>
<evidence type="ECO:0000256" key="7">
    <source>
        <dbReference type="ARBA" id="ARBA00022777"/>
    </source>
</evidence>
<dbReference type="SUPFAM" id="SSF55785">
    <property type="entry name" value="PYP-like sensor domain (PAS domain)"/>
    <property type="match status" value="1"/>
</dbReference>
<keyword evidence="4" id="KW-0597">Phosphoprotein</keyword>
<keyword evidence="5" id="KW-0808">Transferase</keyword>